<evidence type="ECO:0000256" key="1">
    <source>
        <dbReference type="SAM" id="MobiDB-lite"/>
    </source>
</evidence>
<comment type="caution">
    <text evidence="2">The sequence shown here is derived from an EMBL/GenBank/DDBJ whole genome shotgun (WGS) entry which is preliminary data.</text>
</comment>
<dbReference type="GeneID" id="28848788"/>
<dbReference type="Proteomes" id="UP000078397">
    <property type="component" value="Unassembled WGS sequence"/>
</dbReference>
<gene>
    <name evidence="2" type="ORF">VFPPC_05632</name>
</gene>
<dbReference type="PANTHER" id="PTHR42085:SF2">
    <property type="entry name" value="F-BOX DOMAIN-CONTAINING PROTEIN"/>
    <property type="match status" value="1"/>
</dbReference>
<dbReference type="PANTHER" id="PTHR42085">
    <property type="entry name" value="F-BOX DOMAIN-CONTAINING PROTEIN"/>
    <property type="match status" value="1"/>
</dbReference>
<protein>
    <submittedName>
        <fullName evidence="2">Uncharacterized protein</fullName>
    </submittedName>
</protein>
<sequence>MGIPAKSKAERRPSKPRPSALYLDNLPVEIQRHIYKFALVEAPRWDKLHDLPCEYKPSTVGPLEPPPFLHVYIKVSEEADKPWTVNSTTKCDCAKRKGIALLQTNTRINRIASSVFWSLNTFCFLDAAEFVATVGTALRPECRAMIRFVSIMSPSSYERPSQVFFRPLKSHTELAPRFWDLVAECRSLRKLEVPVAYFEHFKSNPEQLSQLKEKLPALPEIGMTRLMVFCRERYPYSALWRICCCEYEDFVTYARCARPFTLRDMSWDTESITEMLRDTELNFCVHVDTAIKVQFLGADIDDLASWLDTLCLAPGIREGSRRRRIKLPSGKVTTVTFYSLPMSEKSRIKKTRFIMERDRRQKSLNGLTHAQNEAQEDFRNNRRWANEMENEREAERQKEVELQKIAQREERRLEIRTMEEEAEREAVRLSKALGQKEMRQIRRDRKRGRKKG</sequence>
<name>A0A179FGE0_METCM</name>
<feature type="compositionally biased region" description="Basic residues" evidence="1">
    <location>
        <begin position="442"/>
        <end position="452"/>
    </location>
</feature>
<proteinExistence type="predicted"/>
<evidence type="ECO:0000313" key="3">
    <source>
        <dbReference type="Proteomes" id="UP000078397"/>
    </source>
</evidence>
<evidence type="ECO:0000313" key="2">
    <source>
        <dbReference type="EMBL" id="OAQ64350.1"/>
    </source>
</evidence>
<reference evidence="2 3" key="1">
    <citation type="journal article" date="2016" name="PLoS Pathog.">
        <title>Biosynthesis of antibiotic leucinostatins in bio-control fungus Purpureocillium lilacinum and their inhibition on phytophthora revealed by genome mining.</title>
        <authorList>
            <person name="Wang G."/>
            <person name="Liu Z."/>
            <person name="Lin R."/>
            <person name="Li E."/>
            <person name="Mao Z."/>
            <person name="Ling J."/>
            <person name="Yang Y."/>
            <person name="Yin W.B."/>
            <person name="Xie B."/>
        </authorList>
    </citation>
    <scope>NUCLEOTIDE SEQUENCE [LARGE SCALE GENOMIC DNA]</scope>
    <source>
        <strain evidence="2">170</strain>
    </source>
</reference>
<dbReference type="OrthoDB" id="62952at2759"/>
<dbReference type="AlphaFoldDB" id="A0A179FGE0"/>
<accession>A0A179FGE0</accession>
<dbReference type="STRING" id="1380566.A0A179FGE0"/>
<dbReference type="InterPro" id="IPR038883">
    <property type="entry name" value="AN11006-like"/>
</dbReference>
<feature type="region of interest" description="Disordered" evidence="1">
    <location>
        <begin position="420"/>
        <end position="452"/>
    </location>
</feature>
<dbReference type="EMBL" id="LSBJ02000005">
    <property type="protein sequence ID" value="OAQ64350.1"/>
    <property type="molecule type" value="Genomic_DNA"/>
</dbReference>
<organism evidence="2 3">
    <name type="scientific">Pochonia chlamydosporia 170</name>
    <dbReference type="NCBI Taxonomy" id="1380566"/>
    <lineage>
        <taxon>Eukaryota</taxon>
        <taxon>Fungi</taxon>
        <taxon>Dikarya</taxon>
        <taxon>Ascomycota</taxon>
        <taxon>Pezizomycotina</taxon>
        <taxon>Sordariomycetes</taxon>
        <taxon>Hypocreomycetidae</taxon>
        <taxon>Hypocreales</taxon>
        <taxon>Clavicipitaceae</taxon>
        <taxon>Pochonia</taxon>
    </lineage>
</organism>
<dbReference type="RefSeq" id="XP_018141664.1">
    <property type="nucleotide sequence ID" value="XM_018284794.1"/>
</dbReference>
<dbReference type="KEGG" id="pchm:VFPPC_05632"/>
<feature type="compositionally biased region" description="Basic and acidic residues" evidence="1">
    <location>
        <begin position="420"/>
        <end position="441"/>
    </location>
</feature>
<keyword evidence="3" id="KW-1185">Reference proteome</keyword>